<proteinExistence type="predicted"/>
<evidence type="ECO:0000313" key="3">
    <source>
        <dbReference type="Proteomes" id="UP000004508"/>
    </source>
</evidence>
<dbReference type="InParanoid" id="D6TN51"/>
<keyword evidence="3" id="KW-1185">Reference proteome</keyword>
<dbReference type="RefSeq" id="WP_007912131.1">
    <property type="nucleotide sequence ID" value="NZ_ADVG01000002.1"/>
</dbReference>
<protein>
    <submittedName>
        <fullName evidence="2">Uncharacterized protein</fullName>
    </submittedName>
</protein>
<dbReference type="Proteomes" id="UP000004508">
    <property type="component" value="Unassembled WGS sequence"/>
</dbReference>
<name>D6TN51_KTERA</name>
<keyword evidence="1" id="KW-1133">Transmembrane helix</keyword>
<keyword evidence="1" id="KW-0472">Membrane</keyword>
<accession>D6TN51</accession>
<organism evidence="2 3">
    <name type="scientific">Ktedonobacter racemifer DSM 44963</name>
    <dbReference type="NCBI Taxonomy" id="485913"/>
    <lineage>
        <taxon>Bacteria</taxon>
        <taxon>Bacillati</taxon>
        <taxon>Chloroflexota</taxon>
        <taxon>Ktedonobacteria</taxon>
        <taxon>Ktedonobacterales</taxon>
        <taxon>Ktedonobacteraceae</taxon>
        <taxon>Ktedonobacter</taxon>
    </lineage>
</organism>
<gene>
    <name evidence="2" type="ORF">Krac_8529</name>
</gene>
<comment type="caution">
    <text evidence="2">The sequence shown here is derived from an EMBL/GenBank/DDBJ whole genome shotgun (WGS) entry which is preliminary data.</text>
</comment>
<dbReference type="EMBL" id="ADVG01000002">
    <property type="protein sequence ID" value="EFH87201.1"/>
    <property type="molecule type" value="Genomic_DNA"/>
</dbReference>
<reference evidence="2 3" key="1">
    <citation type="journal article" date="2011" name="Stand. Genomic Sci.">
        <title>Non-contiguous finished genome sequence and contextual data of the filamentous soil bacterium Ktedonobacter racemifer type strain (SOSP1-21).</title>
        <authorList>
            <person name="Chang Y.J."/>
            <person name="Land M."/>
            <person name="Hauser L."/>
            <person name="Chertkov O."/>
            <person name="Del Rio T.G."/>
            <person name="Nolan M."/>
            <person name="Copeland A."/>
            <person name="Tice H."/>
            <person name="Cheng J.F."/>
            <person name="Lucas S."/>
            <person name="Han C."/>
            <person name="Goodwin L."/>
            <person name="Pitluck S."/>
            <person name="Ivanova N."/>
            <person name="Ovchinikova G."/>
            <person name="Pati A."/>
            <person name="Chen A."/>
            <person name="Palaniappan K."/>
            <person name="Mavromatis K."/>
            <person name="Liolios K."/>
            <person name="Brettin T."/>
            <person name="Fiebig A."/>
            <person name="Rohde M."/>
            <person name="Abt B."/>
            <person name="Goker M."/>
            <person name="Detter J.C."/>
            <person name="Woyke T."/>
            <person name="Bristow J."/>
            <person name="Eisen J.A."/>
            <person name="Markowitz V."/>
            <person name="Hugenholtz P."/>
            <person name="Kyrpides N.C."/>
            <person name="Klenk H.P."/>
            <person name="Lapidus A."/>
        </authorList>
    </citation>
    <scope>NUCLEOTIDE SEQUENCE [LARGE SCALE GENOMIC DNA]</scope>
    <source>
        <strain evidence="3">DSM 44963</strain>
    </source>
</reference>
<evidence type="ECO:0000313" key="2">
    <source>
        <dbReference type="EMBL" id="EFH87201.1"/>
    </source>
</evidence>
<feature type="transmembrane region" description="Helical" evidence="1">
    <location>
        <begin position="55"/>
        <end position="76"/>
    </location>
</feature>
<keyword evidence="1" id="KW-0812">Transmembrane</keyword>
<feature type="transmembrane region" description="Helical" evidence="1">
    <location>
        <begin position="27"/>
        <end position="49"/>
    </location>
</feature>
<sequence length="210" mass="23732">MQVTDTEILLPFKNSPQNSPLSSREMISYLGIGGSAMLSIGIVWLIADWGHIPEILLPILLIGFAILCLLCSMMLWQNERHFIRIDREGFCFTQLFGGTQVPTMVAWDEISSLGPYNTVIFGQSIISLGIFPQDSEAIIARIVAQNSRTFLSRLTVQINIYFHRRSNFLTPLHIPTGILPISIDELIAMIQERFAVELHEHHITVRTTKI</sequence>
<evidence type="ECO:0000256" key="1">
    <source>
        <dbReference type="SAM" id="Phobius"/>
    </source>
</evidence>
<dbReference type="AlphaFoldDB" id="D6TN51"/>